<gene>
    <name evidence="1" type="ORF">RHMOL_Rhmol11G0107700</name>
</gene>
<evidence type="ECO:0000313" key="2">
    <source>
        <dbReference type="Proteomes" id="UP001062846"/>
    </source>
</evidence>
<organism evidence="1 2">
    <name type="scientific">Rhododendron molle</name>
    <name type="common">Chinese azalea</name>
    <name type="synonym">Azalea mollis</name>
    <dbReference type="NCBI Taxonomy" id="49168"/>
    <lineage>
        <taxon>Eukaryota</taxon>
        <taxon>Viridiplantae</taxon>
        <taxon>Streptophyta</taxon>
        <taxon>Embryophyta</taxon>
        <taxon>Tracheophyta</taxon>
        <taxon>Spermatophyta</taxon>
        <taxon>Magnoliopsida</taxon>
        <taxon>eudicotyledons</taxon>
        <taxon>Gunneridae</taxon>
        <taxon>Pentapetalae</taxon>
        <taxon>asterids</taxon>
        <taxon>Ericales</taxon>
        <taxon>Ericaceae</taxon>
        <taxon>Ericoideae</taxon>
        <taxon>Rhodoreae</taxon>
        <taxon>Rhododendron</taxon>
    </lineage>
</organism>
<dbReference type="Proteomes" id="UP001062846">
    <property type="component" value="Chromosome 11"/>
</dbReference>
<protein>
    <submittedName>
        <fullName evidence="1">Uncharacterized protein</fullName>
    </submittedName>
</protein>
<keyword evidence="2" id="KW-1185">Reference proteome</keyword>
<accession>A0ACC0LQS0</accession>
<name>A0ACC0LQS0_RHOML</name>
<evidence type="ECO:0000313" key="1">
    <source>
        <dbReference type="EMBL" id="KAI8531048.1"/>
    </source>
</evidence>
<dbReference type="EMBL" id="CM046398">
    <property type="protein sequence ID" value="KAI8531048.1"/>
    <property type="molecule type" value="Genomic_DNA"/>
</dbReference>
<reference evidence="1" key="1">
    <citation type="submission" date="2022-02" db="EMBL/GenBank/DDBJ databases">
        <title>Plant Genome Project.</title>
        <authorList>
            <person name="Zhang R.-G."/>
        </authorList>
    </citation>
    <scope>NUCLEOTIDE SEQUENCE</scope>
    <source>
        <strain evidence="1">AT1</strain>
    </source>
</reference>
<proteinExistence type="predicted"/>
<sequence length="104" mass="11636">MTTRDSSFMQWPNFARDLCTTLTKPLDWFTFEDEAEVGVEQEDDDELFGVEERESLELISLSSSLIVSKTFDALCLMTHTSFGGATSVTNLAMRAFAILLVKSV</sequence>
<comment type="caution">
    <text evidence="1">The sequence shown here is derived from an EMBL/GenBank/DDBJ whole genome shotgun (WGS) entry which is preliminary data.</text>
</comment>